<feature type="compositionally biased region" description="Pro residues" evidence="1">
    <location>
        <begin position="23"/>
        <end position="32"/>
    </location>
</feature>
<feature type="compositionally biased region" description="Low complexity" evidence="1">
    <location>
        <begin position="115"/>
        <end position="124"/>
    </location>
</feature>
<feature type="region of interest" description="Disordered" evidence="1">
    <location>
        <begin position="1"/>
        <end position="39"/>
    </location>
</feature>
<dbReference type="CDD" id="cd00093">
    <property type="entry name" value="HTH_XRE"/>
    <property type="match status" value="1"/>
</dbReference>
<dbReference type="SMART" id="SM00530">
    <property type="entry name" value="HTH_XRE"/>
    <property type="match status" value="1"/>
</dbReference>
<dbReference type="InterPro" id="IPR010982">
    <property type="entry name" value="Lambda_DNA-bd_dom_sf"/>
</dbReference>
<evidence type="ECO:0000259" key="2">
    <source>
        <dbReference type="PROSITE" id="PS50943"/>
    </source>
</evidence>
<feature type="compositionally biased region" description="Basic and acidic residues" evidence="1">
    <location>
        <begin position="1"/>
        <end position="12"/>
    </location>
</feature>
<sequence>MGDLLPFRRPDDVAGDAAEPRPAAAPPRPRVRPPAEPEPLWREVAGEVLREQRHHRAQTLAAVAARAGISVQYLSEVERGRKEPSSEVLAAVTGALGLGLADLAGLVLRRLVPLDLSSRPSGPLGRPGGPVALAA</sequence>
<gene>
    <name evidence="3" type="ORF">JOF54_000096</name>
</gene>
<organism evidence="3 4">
    <name type="scientific">Microlunatus capsulatus</name>
    <dbReference type="NCBI Taxonomy" id="99117"/>
    <lineage>
        <taxon>Bacteria</taxon>
        <taxon>Bacillati</taxon>
        <taxon>Actinomycetota</taxon>
        <taxon>Actinomycetes</taxon>
        <taxon>Propionibacteriales</taxon>
        <taxon>Propionibacteriaceae</taxon>
        <taxon>Microlunatus</taxon>
    </lineage>
</organism>
<protein>
    <submittedName>
        <fullName evidence="3">Ribosome-binding protein aMBF1 (Putative translation factor)</fullName>
    </submittedName>
</protein>
<dbReference type="RefSeq" id="WP_210051972.1">
    <property type="nucleotide sequence ID" value="NZ_BAAAMH010000008.1"/>
</dbReference>
<comment type="caution">
    <text evidence="3">The sequence shown here is derived from an EMBL/GenBank/DDBJ whole genome shotgun (WGS) entry which is preliminary data.</text>
</comment>
<evidence type="ECO:0000313" key="4">
    <source>
        <dbReference type="Proteomes" id="UP000758168"/>
    </source>
</evidence>
<evidence type="ECO:0000256" key="1">
    <source>
        <dbReference type="SAM" id="MobiDB-lite"/>
    </source>
</evidence>
<name>A0ABS4Z2H2_9ACTN</name>
<evidence type="ECO:0000313" key="3">
    <source>
        <dbReference type="EMBL" id="MBP2415174.1"/>
    </source>
</evidence>
<reference evidence="3 4" key="1">
    <citation type="submission" date="2021-03" db="EMBL/GenBank/DDBJ databases">
        <title>Sequencing the genomes of 1000 actinobacteria strains.</title>
        <authorList>
            <person name="Klenk H.-P."/>
        </authorList>
    </citation>
    <scope>NUCLEOTIDE SEQUENCE [LARGE SCALE GENOMIC DNA]</scope>
    <source>
        <strain evidence="3 4">DSM 12936</strain>
    </source>
</reference>
<accession>A0ABS4Z2H2</accession>
<dbReference type="InterPro" id="IPR001387">
    <property type="entry name" value="Cro/C1-type_HTH"/>
</dbReference>
<feature type="domain" description="HTH cro/C1-type" evidence="2">
    <location>
        <begin position="49"/>
        <end position="103"/>
    </location>
</feature>
<dbReference type="SUPFAM" id="SSF47413">
    <property type="entry name" value="lambda repressor-like DNA-binding domains"/>
    <property type="match status" value="1"/>
</dbReference>
<proteinExistence type="predicted"/>
<dbReference type="Gene3D" id="1.10.260.40">
    <property type="entry name" value="lambda repressor-like DNA-binding domains"/>
    <property type="match status" value="1"/>
</dbReference>
<feature type="region of interest" description="Disordered" evidence="1">
    <location>
        <begin position="115"/>
        <end position="135"/>
    </location>
</feature>
<keyword evidence="4" id="KW-1185">Reference proteome</keyword>
<dbReference type="EMBL" id="JAGIOB010000001">
    <property type="protein sequence ID" value="MBP2415174.1"/>
    <property type="molecule type" value="Genomic_DNA"/>
</dbReference>
<dbReference type="Pfam" id="PF13560">
    <property type="entry name" value="HTH_31"/>
    <property type="match status" value="1"/>
</dbReference>
<dbReference type="Proteomes" id="UP000758168">
    <property type="component" value="Unassembled WGS sequence"/>
</dbReference>
<dbReference type="PROSITE" id="PS50943">
    <property type="entry name" value="HTH_CROC1"/>
    <property type="match status" value="1"/>
</dbReference>